<evidence type="ECO:0000313" key="2">
    <source>
        <dbReference type="EMBL" id="GAA5482038.1"/>
    </source>
</evidence>
<dbReference type="PANTHER" id="PTHR45947">
    <property type="entry name" value="SULFOQUINOVOSYL TRANSFERASE SQD2"/>
    <property type="match status" value="1"/>
</dbReference>
<organism evidence="2 3">
    <name type="scientific">Haloferula sargassicola</name>
    <dbReference type="NCBI Taxonomy" id="490096"/>
    <lineage>
        <taxon>Bacteria</taxon>
        <taxon>Pseudomonadati</taxon>
        <taxon>Verrucomicrobiota</taxon>
        <taxon>Verrucomicrobiia</taxon>
        <taxon>Verrucomicrobiales</taxon>
        <taxon>Verrucomicrobiaceae</taxon>
        <taxon>Haloferula</taxon>
    </lineage>
</organism>
<dbReference type="PANTHER" id="PTHR45947:SF3">
    <property type="entry name" value="SULFOQUINOVOSYL TRANSFERASE SQD2"/>
    <property type="match status" value="1"/>
</dbReference>
<dbReference type="SUPFAM" id="SSF53756">
    <property type="entry name" value="UDP-Glycosyltransferase/glycogen phosphorylase"/>
    <property type="match status" value="1"/>
</dbReference>
<dbReference type="InterPro" id="IPR028098">
    <property type="entry name" value="Glyco_trans_4-like_N"/>
</dbReference>
<evidence type="ECO:0000259" key="1">
    <source>
        <dbReference type="Pfam" id="PF13439"/>
    </source>
</evidence>
<feature type="domain" description="Glycosyltransferase subfamily 4-like N-terminal" evidence="1">
    <location>
        <begin position="13"/>
        <end position="188"/>
    </location>
</feature>
<keyword evidence="3" id="KW-1185">Reference proteome</keyword>
<dbReference type="Gene3D" id="3.40.50.2000">
    <property type="entry name" value="Glycogen Phosphorylase B"/>
    <property type="match status" value="2"/>
</dbReference>
<dbReference type="RefSeq" id="WP_353566185.1">
    <property type="nucleotide sequence ID" value="NZ_BAABRI010000006.1"/>
</dbReference>
<dbReference type="EMBL" id="BAABRI010000006">
    <property type="protein sequence ID" value="GAA5482038.1"/>
    <property type="molecule type" value="Genomic_DNA"/>
</dbReference>
<dbReference type="Pfam" id="PF13692">
    <property type="entry name" value="Glyco_trans_1_4"/>
    <property type="match status" value="1"/>
</dbReference>
<protein>
    <submittedName>
        <fullName evidence="2">D-inositol-3-phosphate glycosyltransferase</fullName>
    </submittedName>
</protein>
<comment type="caution">
    <text evidence="2">The sequence shown here is derived from an EMBL/GenBank/DDBJ whole genome shotgun (WGS) entry which is preliminary data.</text>
</comment>
<dbReference type="Pfam" id="PF13439">
    <property type="entry name" value="Glyco_transf_4"/>
    <property type="match status" value="1"/>
</dbReference>
<sequence length="400" mass="43205">MSLLFYDDSPVFGGHEVMALAGLEAVLRATADPVIFLASEANAKLREKLAALAETHPHLHVETLPWQSSKLEALRNRLKPSRIDDLAARFRDIAPDLVIAIQGNIEHSSLALHAARKAGIPSTSYIPVPHSNHQMGAKLGRLRDLFCGPLFQLPDSFVTITDEMARMLERRGATAPVHIVYNGIDTARFQAGDPQAARRELDLPADKTLLGVVGRTEFMQKQQHLLVEAVAAEPALKQSCHLVFAGEGPDTPALRELLKSRAVAGTVLPWCDPAPLYRALDALVIPSRYEGLPLVMLEALATGTSVFGSDRDGMKDLLPAARRFDPASPTALAKVLADWLREGKPGPGQGLTDRVRHEMSLPSFAAAFSSTLLDLAGKARKSGKSDTSNVNFSVITSAES</sequence>
<evidence type="ECO:0000313" key="3">
    <source>
        <dbReference type="Proteomes" id="UP001476282"/>
    </source>
</evidence>
<dbReference type="Proteomes" id="UP001476282">
    <property type="component" value="Unassembled WGS sequence"/>
</dbReference>
<accession>A0ABP9UKA6</accession>
<dbReference type="CDD" id="cd03801">
    <property type="entry name" value="GT4_PimA-like"/>
    <property type="match status" value="1"/>
</dbReference>
<gene>
    <name evidence="2" type="primary">mshA_3</name>
    <name evidence="2" type="ORF">Hsar01_01253</name>
</gene>
<dbReference type="InterPro" id="IPR050194">
    <property type="entry name" value="Glycosyltransferase_grp1"/>
</dbReference>
<proteinExistence type="predicted"/>
<reference evidence="2 3" key="1">
    <citation type="submission" date="2024-02" db="EMBL/GenBank/DDBJ databases">
        <title>Haloferula sargassicola NBRC 104335.</title>
        <authorList>
            <person name="Ichikawa N."/>
            <person name="Katano-Makiyama Y."/>
            <person name="Hidaka K."/>
        </authorList>
    </citation>
    <scope>NUCLEOTIDE SEQUENCE [LARGE SCALE GENOMIC DNA]</scope>
    <source>
        <strain evidence="2 3">NBRC 104335</strain>
    </source>
</reference>
<name>A0ABP9UKA6_9BACT</name>